<reference evidence="2 3" key="1">
    <citation type="submission" date="2016-10" db="EMBL/GenBank/DDBJ databases">
        <authorList>
            <person name="de Groot N.N."/>
        </authorList>
    </citation>
    <scope>NUCLEOTIDE SEQUENCE [LARGE SCALE GENOMIC DNA]</scope>
    <source>
        <strain evidence="2 3">DSM 25294</strain>
    </source>
</reference>
<proteinExistence type="predicted"/>
<keyword evidence="1" id="KW-0472">Membrane</keyword>
<name>A0A1G8JM66_9RHOB</name>
<sequence>MVDPITLRTWSYRLLFCALVLLLAFFQMLPLGTGSGHLPGADLTIALTFAWVLRRSSYVPVLLLAALFLFLDLLLQRPPGLGAALVIIGTEILRSRRDMSRALPFPVEWATVTAVMLAMVALNQIALSIVMIQRPPLGLALLRSLFTAAVYPFVVLLSHYVLGVRAAAPREADALGRRL</sequence>
<evidence type="ECO:0000313" key="2">
    <source>
        <dbReference type="EMBL" id="SDI32318.1"/>
    </source>
</evidence>
<gene>
    <name evidence="2" type="ORF">SAMN04488026_10027</name>
</gene>
<evidence type="ECO:0000256" key="1">
    <source>
        <dbReference type="SAM" id="Phobius"/>
    </source>
</evidence>
<dbReference type="OrthoDB" id="7629477at2"/>
<accession>A0A1G8JM66</accession>
<keyword evidence="1" id="KW-0812">Transmembrane</keyword>
<keyword evidence="1" id="KW-1133">Transmembrane helix</keyword>
<dbReference type="RefSeq" id="WP_093147928.1">
    <property type="nucleotide sequence ID" value="NZ_FNEK01000002.1"/>
</dbReference>
<protein>
    <submittedName>
        <fullName evidence="2">Rod shape-determining protein MreD</fullName>
    </submittedName>
</protein>
<dbReference type="STRING" id="571298.SAMN04488026_10027"/>
<dbReference type="EMBL" id="FNEK01000002">
    <property type="protein sequence ID" value="SDI32318.1"/>
    <property type="molecule type" value="Genomic_DNA"/>
</dbReference>
<evidence type="ECO:0000313" key="3">
    <source>
        <dbReference type="Proteomes" id="UP000199382"/>
    </source>
</evidence>
<feature type="transmembrane region" description="Helical" evidence="1">
    <location>
        <begin position="109"/>
        <end position="132"/>
    </location>
</feature>
<organism evidence="2 3">
    <name type="scientific">Aliiruegeria lutimaris</name>
    <dbReference type="NCBI Taxonomy" id="571298"/>
    <lineage>
        <taxon>Bacteria</taxon>
        <taxon>Pseudomonadati</taxon>
        <taxon>Pseudomonadota</taxon>
        <taxon>Alphaproteobacteria</taxon>
        <taxon>Rhodobacterales</taxon>
        <taxon>Roseobacteraceae</taxon>
        <taxon>Aliiruegeria</taxon>
    </lineage>
</organism>
<dbReference type="Proteomes" id="UP000199382">
    <property type="component" value="Unassembled WGS sequence"/>
</dbReference>
<feature type="transmembrane region" description="Helical" evidence="1">
    <location>
        <begin position="144"/>
        <end position="168"/>
    </location>
</feature>
<keyword evidence="3" id="KW-1185">Reference proteome</keyword>
<feature type="transmembrane region" description="Helical" evidence="1">
    <location>
        <begin position="58"/>
        <end position="75"/>
    </location>
</feature>
<dbReference type="AlphaFoldDB" id="A0A1G8JM66"/>